<dbReference type="InterPro" id="IPR018711">
    <property type="entry name" value="NAGPA"/>
</dbReference>
<keyword evidence="2" id="KW-0812">Transmembrane</keyword>
<dbReference type="EMBL" id="MGGL01000011">
    <property type="protein sequence ID" value="OGM26506.1"/>
    <property type="molecule type" value="Genomic_DNA"/>
</dbReference>
<evidence type="ECO:0000313" key="5">
    <source>
        <dbReference type="Proteomes" id="UP000179221"/>
    </source>
</evidence>
<evidence type="ECO:0000256" key="1">
    <source>
        <dbReference type="SAM" id="MobiDB-lite"/>
    </source>
</evidence>
<feature type="transmembrane region" description="Helical" evidence="2">
    <location>
        <begin position="20"/>
        <end position="40"/>
    </location>
</feature>
<name>A0A1F7YGP3_9BACT</name>
<comment type="caution">
    <text evidence="4">The sequence shown here is derived from an EMBL/GenBank/DDBJ whole genome shotgun (WGS) entry which is preliminary data.</text>
</comment>
<feature type="region of interest" description="Disordered" evidence="1">
    <location>
        <begin position="61"/>
        <end position="85"/>
    </location>
</feature>
<feature type="domain" description="Phosphodiester glycosidase" evidence="3">
    <location>
        <begin position="230"/>
        <end position="400"/>
    </location>
</feature>
<reference evidence="4 5" key="1">
    <citation type="journal article" date="2016" name="Nat. Commun.">
        <title>Thousands of microbial genomes shed light on interconnected biogeochemical processes in an aquifer system.</title>
        <authorList>
            <person name="Anantharaman K."/>
            <person name="Brown C.T."/>
            <person name="Hug L.A."/>
            <person name="Sharon I."/>
            <person name="Castelle C.J."/>
            <person name="Probst A.J."/>
            <person name="Thomas B.C."/>
            <person name="Singh A."/>
            <person name="Wilkins M.J."/>
            <person name="Karaoz U."/>
            <person name="Brodie E.L."/>
            <person name="Williams K.H."/>
            <person name="Hubbard S.S."/>
            <person name="Banfield J.F."/>
        </authorList>
    </citation>
    <scope>NUCLEOTIDE SEQUENCE [LARGE SCALE GENOMIC DNA]</scope>
</reference>
<evidence type="ECO:0000256" key="2">
    <source>
        <dbReference type="SAM" id="Phobius"/>
    </source>
</evidence>
<protein>
    <recommendedName>
        <fullName evidence="3">Phosphodiester glycosidase domain-containing protein</fullName>
    </recommendedName>
</protein>
<keyword evidence="2" id="KW-1133">Transmembrane helix</keyword>
<feature type="compositionally biased region" description="Basic and acidic residues" evidence="1">
    <location>
        <begin position="61"/>
        <end position="80"/>
    </location>
</feature>
<gene>
    <name evidence="4" type="ORF">A2628_03125</name>
</gene>
<sequence length="403" mass="44359">MRIPKFKKPAIKIKYNKKILILILISLSTLSLLVFVGFTYQKSQKLNIQIESIENEKSQLTKSYEESQKRINEMEHEDQRKKNKELEDEIESIRKAYKNAVLVYESLLDLKAISKNTSKFDDQLAEIFTLLSNQEYQKANDQITQLSHDIKAETDKISSAFTIPENLPVENTPPSSGYRRQSVQVDAGTFMVDIVSGDLGSTKVIVDTASTSDCANACPVLPLADYISRNGAYAGVNGTYFCPATYPTCAGKTNSFDLLVMNKDKTYFNSGNNVYSTNPGVIFGDGYIRFVSAISQWGRDTGPNGVLSNYPLLVFNSNISFGGDDDPKKGSKGARSFVANKGNTVFIGVVHNATVAESARVMKALGMENALNLDDGGSTALWSGGYKVGPGRNLPNVILFIRK</sequence>
<accession>A0A1F7YGP3</accession>
<organism evidence="4 5">
    <name type="scientific">Candidatus Woesebacteria bacterium RIFCSPHIGHO2_01_FULL_40_22</name>
    <dbReference type="NCBI Taxonomy" id="1802499"/>
    <lineage>
        <taxon>Bacteria</taxon>
        <taxon>Candidatus Woeseibacteriota</taxon>
    </lineage>
</organism>
<dbReference type="Proteomes" id="UP000179221">
    <property type="component" value="Unassembled WGS sequence"/>
</dbReference>
<proteinExistence type="predicted"/>
<evidence type="ECO:0000259" key="3">
    <source>
        <dbReference type="Pfam" id="PF09992"/>
    </source>
</evidence>
<evidence type="ECO:0000313" key="4">
    <source>
        <dbReference type="EMBL" id="OGM26506.1"/>
    </source>
</evidence>
<keyword evidence="2" id="KW-0472">Membrane</keyword>
<dbReference type="Pfam" id="PF09992">
    <property type="entry name" value="NAGPA"/>
    <property type="match status" value="1"/>
</dbReference>
<dbReference type="AlphaFoldDB" id="A0A1F7YGP3"/>